<gene>
    <name evidence="1" type="ORF">BDU57DRAFT_524092</name>
</gene>
<evidence type="ECO:0000313" key="2">
    <source>
        <dbReference type="Proteomes" id="UP000800096"/>
    </source>
</evidence>
<sequence>MPAPTSCPISEVDRALSVYINSREDTLRIRRTLSRYLTTSLRPVTPATKNQHLNHECPHNISLTPTNPPGLKASRLEYLQALRAHVQVQAKHKELQASLEDLQQRHVDNNPTQAHADYDNGSTQNYISLLRQRRCLAELQAIQESLDKLLTARPYPAAKDPKKIVKETIGEQPDLPAERLEHLSQSNDDQTWVYKLKQEVLESRANMDRTKVVRAEAQKKSYQTPTLFQQVHALECARDDIIEWIQGELAKVEEDSIFLEDTSPIKRPPNTTTAPADLDSAESRIKDVYDQYTSSRATLIEAYETLQQKPHIHSAQEAEQQQETLAANQPRLNSSRPISSLFPHMPHILHSSTLDRSLLQQSVYLLSQIASADQDVEDALLRLSGESHLLPAGSKDVKAWGEKAVEAERETEHFVQDNLLKAREEVSGVGRVVEMVGLRGSILGGGGGRE</sequence>
<proteinExistence type="predicted"/>
<organism evidence="1 2">
    <name type="scientific">Ampelomyces quisqualis</name>
    <name type="common">Powdery mildew agent</name>
    <dbReference type="NCBI Taxonomy" id="50730"/>
    <lineage>
        <taxon>Eukaryota</taxon>
        <taxon>Fungi</taxon>
        <taxon>Dikarya</taxon>
        <taxon>Ascomycota</taxon>
        <taxon>Pezizomycotina</taxon>
        <taxon>Dothideomycetes</taxon>
        <taxon>Pleosporomycetidae</taxon>
        <taxon>Pleosporales</taxon>
        <taxon>Pleosporineae</taxon>
        <taxon>Phaeosphaeriaceae</taxon>
        <taxon>Ampelomyces</taxon>
    </lineage>
</organism>
<reference evidence="1" key="1">
    <citation type="journal article" date="2020" name="Stud. Mycol.">
        <title>101 Dothideomycetes genomes: a test case for predicting lifestyles and emergence of pathogens.</title>
        <authorList>
            <person name="Haridas S."/>
            <person name="Albert R."/>
            <person name="Binder M."/>
            <person name="Bloem J."/>
            <person name="Labutti K."/>
            <person name="Salamov A."/>
            <person name="Andreopoulos B."/>
            <person name="Baker S."/>
            <person name="Barry K."/>
            <person name="Bills G."/>
            <person name="Bluhm B."/>
            <person name="Cannon C."/>
            <person name="Castanera R."/>
            <person name="Culley D."/>
            <person name="Daum C."/>
            <person name="Ezra D."/>
            <person name="Gonzalez J."/>
            <person name="Henrissat B."/>
            <person name="Kuo A."/>
            <person name="Liang C."/>
            <person name="Lipzen A."/>
            <person name="Lutzoni F."/>
            <person name="Magnuson J."/>
            <person name="Mondo S."/>
            <person name="Nolan M."/>
            <person name="Ohm R."/>
            <person name="Pangilinan J."/>
            <person name="Park H.-J."/>
            <person name="Ramirez L."/>
            <person name="Alfaro M."/>
            <person name="Sun H."/>
            <person name="Tritt A."/>
            <person name="Yoshinaga Y."/>
            <person name="Zwiers L.-H."/>
            <person name="Turgeon B."/>
            <person name="Goodwin S."/>
            <person name="Spatafora J."/>
            <person name="Crous P."/>
            <person name="Grigoriev I."/>
        </authorList>
    </citation>
    <scope>NUCLEOTIDE SEQUENCE</scope>
    <source>
        <strain evidence="1">HMLAC05119</strain>
    </source>
</reference>
<dbReference type="EMBL" id="ML979143">
    <property type="protein sequence ID" value="KAF1911554.1"/>
    <property type="molecule type" value="Genomic_DNA"/>
</dbReference>
<name>A0A6A5QAK8_AMPQU</name>
<keyword evidence="2" id="KW-1185">Reference proteome</keyword>
<dbReference type="AlphaFoldDB" id="A0A6A5QAK8"/>
<evidence type="ECO:0000313" key="1">
    <source>
        <dbReference type="EMBL" id="KAF1911554.1"/>
    </source>
</evidence>
<dbReference type="Proteomes" id="UP000800096">
    <property type="component" value="Unassembled WGS sequence"/>
</dbReference>
<accession>A0A6A5QAK8</accession>
<protein>
    <submittedName>
        <fullName evidence="1">Uncharacterized protein</fullName>
    </submittedName>
</protein>
<dbReference type="OrthoDB" id="5402392at2759"/>